<feature type="transmembrane region" description="Helical" evidence="6">
    <location>
        <begin position="107"/>
        <end position="124"/>
    </location>
</feature>
<dbReference type="Proteomes" id="UP000244168">
    <property type="component" value="Unassembled WGS sequence"/>
</dbReference>
<dbReference type="PANTHER" id="PTHR43461:SF1">
    <property type="entry name" value="TRANSMEMBRANE PROTEIN 256"/>
    <property type="match status" value="1"/>
</dbReference>
<organism evidence="7 8">
    <name type="scientific">Mucilaginibacter yixingensis</name>
    <dbReference type="NCBI Taxonomy" id="1295612"/>
    <lineage>
        <taxon>Bacteria</taxon>
        <taxon>Pseudomonadati</taxon>
        <taxon>Bacteroidota</taxon>
        <taxon>Sphingobacteriia</taxon>
        <taxon>Sphingobacteriales</taxon>
        <taxon>Sphingobacteriaceae</taxon>
        <taxon>Mucilaginibacter</taxon>
    </lineage>
</organism>
<dbReference type="GO" id="GO:0005886">
    <property type="term" value="C:plasma membrane"/>
    <property type="evidence" value="ECO:0007669"/>
    <property type="project" value="TreeGrafter"/>
</dbReference>
<comment type="subcellular location">
    <subcellularLocation>
        <location evidence="1">Membrane</location>
        <topology evidence="1">Multi-pass membrane protein</topology>
    </subcellularLocation>
</comment>
<proteinExistence type="inferred from homology"/>
<feature type="transmembrane region" description="Helical" evidence="6">
    <location>
        <begin position="42"/>
        <end position="60"/>
    </location>
</feature>
<feature type="transmembrane region" description="Helical" evidence="6">
    <location>
        <begin position="67"/>
        <end position="87"/>
    </location>
</feature>
<name>A0A2T5J8N4_9SPHI</name>
<dbReference type="InterPro" id="IPR006696">
    <property type="entry name" value="DUF423"/>
</dbReference>
<keyword evidence="8" id="KW-1185">Reference proteome</keyword>
<evidence type="ECO:0000256" key="1">
    <source>
        <dbReference type="ARBA" id="ARBA00004141"/>
    </source>
</evidence>
<dbReference type="EMBL" id="QAOQ01000005">
    <property type="protein sequence ID" value="PTQ95815.1"/>
    <property type="molecule type" value="Genomic_DNA"/>
</dbReference>
<evidence type="ECO:0000313" key="7">
    <source>
        <dbReference type="EMBL" id="PTQ95815.1"/>
    </source>
</evidence>
<dbReference type="PANTHER" id="PTHR43461">
    <property type="entry name" value="TRANSMEMBRANE PROTEIN 256"/>
    <property type="match status" value="1"/>
</dbReference>
<comment type="caution">
    <text evidence="7">The sequence shown here is derived from an EMBL/GenBank/DDBJ whole genome shotgun (WGS) entry which is preliminary data.</text>
</comment>
<keyword evidence="4 6" id="KW-1133">Transmembrane helix</keyword>
<evidence type="ECO:0000256" key="3">
    <source>
        <dbReference type="ARBA" id="ARBA00022692"/>
    </source>
</evidence>
<evidence type="ECO:0000256" key="5">
    <source>
        <dbReference type="ARBA" id="ARBA00023136"/>
    </source>
</evidence>
<reference evidence="7 8" key="1">
    <citation type="submission" date="2018-04" db="EMBL/GenBank/DDBJ databases">
        <title>Genomic Encyclopedia of Archaeal and Bacterial Type Strains, Phase II (KMG-II): from individual species to whole genera.</title>
        <authorList>
            <person name="Goeker M."/>
        </authorList>
    </citation>
    <scope>NUCLEOTIDE SEQUENCE [LARGE SCALE GENOMIC DNA]</scope>
    <source>
        <strain evidence="7 8">DSM 26809</strain>
    </source>
</reference>
<sequence length="127" mass="13926">MNKQITVTAAILGMLAVVAGAFGAHALKKVLSPEHLEAWRTAVQYHFYHVFAILFLAIYARDGKEVTWPFIFFLLGIICFSGSLYLLSCRDVLKAPGLVKLGPVTPLGGFFFIVGWGWLAVAVLKAK</sequence>
<dbReference type="AlphaFoldDB" id="A0A2T5J8N4"/>
<evidence type="ECO:0000256" key="2">
    <source>
        <dbReference type="ARBA" id="ARBA00009694"/>
    </source>
</evidence>
<gene>
    <name evidence="7" type="ORF">C8P68_105325</name>
</gene>
<dbReference type="RefSeq" id="WP_107829306.1">
    <property type="nucleotide sequence ID" value="NZ_CP160205.1"/>
</dbReference>
<keyword evidence="3 6" id="KW-0812">Transmembrane</keyword>
<dbReference type="Pfam" id="PF04241">
    <property type="entry name" value="DUF423"/>
    <property type="match status" value="1"/>
</dbReference>
<keyword evidence="5 6" id="KW-0472">Membrane</keyword>
<dbReference type="OrthoDB" id="9802121at2"/>
<evidence type="ECO:0000256" key="6">
    <source>
        <dbReference type="SAM" id="Phobius"/>
    </source>
</evidence>
<comment type="similarity">
    <text evidence="2">Belongs to the UPF0382 family.</text>
</comment>
<accession>A0A2T5J8N4</accession>
<protein>
    <submittedName>
        <fullName evidence="7">Uncharacterized membrane protein YgdD (TMEM256/DUF423 family)</fullName>
    </submittedName>
</protein>
<evidence type="ECO:0000313" key="8">
    <source>
        <dbReference type="Proteomes" id="UP000244168"/>
    </source>
</evidence>
<evidence type="ECO:0000256" key="4">
    <source>
        <dbReference type="ARBA" id="ARBA00022989"/>
    </source>
</evidence>